<organism evidence="13 14">
    <name type="scientific">Propioniciclava coleopterorum</name>
    <dbReference type="NCBI Taxonomy" id="2714937"/>
    <lineage>
        <taxon>Bacteria</taxon>
        <taxon>Bacillati</taxon>
        <taxon>Actinomycetota</taxon>
        <taxon>Actinomycetes</taxon>
        <taxon>Propionibacteriales</taxon>
        <taxon>Propionibacteriaceae</taxon>
        <taxon>Propioniciclava</taxon>
    </lineage>
</organism>
<dbReference type="InterPro" id="IPR003593">
    <property type="entry name" value="AAA+_ATPase"/>
</dbReference>
<dbReference type="EMBL" id="CP049865">
    <property type="protein sequence ID" value="QIK73402.1"/>
    <property type="molecule type" value="Genomic_DNA"/>
</dbReference>
<evidence type="ECO:0000256" key="3">
    <source>
        <dbReference type="ARBA" id="ARBA00022448"/>
    </source>
</evidence>
<evidence type="ECO:0000256" key="7">
    <source>
        <dbReference type="ARBA" id="ARBA00022970"/>
    </source>
</evidence>
<dbReference type="Pfam" id="PF00005">
    <property type="entry name" value="ABC_tran"/>
    <property type="match status" value="1"/>
</dbReference>
<evidence type="ECO:0000256" key="9">
    <source>
        <dbReference type="ARBA" id="ARBA00038850"/>
    </source>
</evidence>
<dbReference type="RefSeq" id="WP_166234471.1">
    <property type="nucleotide sequence ID" value="NZ_CP049865.1"/>
</dbReference>
<comment type="similarity">
    <text evidence="2">Belongs to the ABC transporter superfamily.</text>
</comment>
<dbReference type="GO" id="GO:0005886">
    <property type="term" value="C:plasma membrane"/>
    <property type="evidence" value="ECO:0007669"/>
    <property type="project" value="UniProtKB-SubCell"/>
</dbReference>
<evidence type="ECO:0000256" key="8">
    <source>
        <dbReference type="ARBA" id="ARBA00023136"/>
    </source>
</evidence>
<evidence type="ECO:0000313" key="14">
    <source>
        <dbReference type="Proteomes" id="UP000501058"/>
    </source>
</evidence>
<reference evidence="13 14" key="1">
    <citation type="submission" date="2020-03" db="EMBL/GenBank/DDBJ databases">
        <title>Propioniciclava sp. nov., isolated from Hydrophilus acuminatus.</title>
        <authorList>
            <person name="Hyun D.-W."/>
            <person name="Bae J.-W."/>
        </authorList>
    </citation>
    <scope>NUCLEOTIDE SEQUENCE [LARGE SCALE GENOMIC DNA]</scope>
    <source>
        <strain evidence="13 14">HDW11</strain>
    </source>
</reference>
<evidence type="ECO:0000313" key="13">
    <source>
        <dbReference type="EMBL" id="QIK73402.1"/>
    </source>
</evidence>
<dbReference type="PANTHER" id="PTHR43166:SF9">
    <property type="entry name" value="GLUTAMATE_ASPARTATE IMPORT ATP-BINDING PROTEIN GLTL"/>
    <property type="match status" value="1"/>
</dbReference>
<feature type="domain" description="ABC transporter" evidence="12">
    <location>
        <begin position="19"/>
        <end position="253"/>
    </location>
</feature>
<keyword evidence="7" id="KW-0029">Amino-acid transport</keyword>
<dbReference type="Gene3D" id="3.40.50.300">
    <property type="entry name" value="P-loop containing nucleotide triphosphate hydrolases"/>
    <property type="match status" value="1"/>
</dbReference>
<dbReference type="EC" id="7.4.2.1" evidence="9"/>
<dbReference type="PIRSF" id="PIRSF039085">
    <property type="entry name" value="ABC_ATPase_HisP"/>
    <property type="match status" value="1"/>
</dbReference>
<dbReference type="InterPro" id="IPR027417">
    <property type="entry name" value="P-loop_NTPase"/>
</dbReference>
<evidence type="ECO:0000256" key="1">
    <source>
        <dbReference type="ARBA" id="ARBA00004202"/>
    </source>
</evidence>
<dbReference type="FunFam" id="3.40.50.300:FF:000020">
    <property type="entry name" value="Amino acid ABC transporter ATP-binding component"/>
    <property type="match status" value="1"/>
</dbReference>
<dbReference type="InterPro" id="IPR050086">
    <property type="entry name" value="MetN_ABC_transporter-like"/>
</dbReference>
<dbReference type="PANTHER" id="PTHR43166">
    <property type="entry name" value="AMINO ACID IMPORT ATP-BINDING PROTEIN"/>
    <property type="match status" value="1"/>
</dbReference>
<dbReference type="InterPro" id="IPR030679">
    <property type="entry name" value="ABC_ATPase_HisP-typ"/>
</dbReference>
<keyword evidence="14" id="KW-1185">Reference proteome</keyword>
<accession>A0A6G7Y9A8</accession>
<dbReference type="InterPro" id="IPR017871">
    <property type="entry name" value="ABC_transporter-like_CS"/>
</dbReference>
<keyword evidence="6 13" id="KW-0067">ATP-binding</keyword>
<keyword evidence="3" id="KW-0813">Transport</keyword>
<dbReference type="AlphaFoldDB" id="A0A6G7Y9A8"/>
<evidence type="ECO:0000256" key="11">
    <source>
        <dbReference type="SAM" id="MobiDB-lite"/>
    </source>
</evidence>
<dbReference type="GO" id="GO:0016887">
    <property type="term" value="F:ATP hydrolysis activity"/>
    <property type="evidence" value="ECO:0007669"/>
    <property type="project" value="InterPro"/>
</dbReference>
<comment type="subcellular location">
    <subcellularLocation>
        <location evidence="1">Cell membrane</location>
        <topology evidence="1">Peripheral membrane protein</topology>
    </subcellularLocation>
</comment>
<evidence type="ECO:0000256" key="4">
    <source>
        <dbReference type="ARBA" id="ARBA00022475"/>
    </source>
</evidence>
<dbReference type="PROSITE" id="PS00211">
    <property type="entry name" value="ABC_TRANSPORTER_1"/>
    <property type="match status" value="1"/>
</dbReference>
<keyword evidence="5" id="KW-0547">Nucleotide-binding</keyword>
<evidence type="ECO:0000256" key="2">
    <source>
        <dbReference type="ARBA" id="ARBA00005417"/>
    </source>
</evidence>
<keyword evidence="4" id="KW-1003">Cell membrane</keyword>
<dbReference type="SMART" id="SM00382">
    <property type="entry name" value="AAA"/>
    <property type="match status" value="1"/>
</dbReference>
<dbReference type="SUPFAM" id="SSF52540">
    <property type="entry name" value="P-loop containing nucleoside triphosphate hydrolases"/>
    <property type="match status" value="1"/>
</dbReference>
<evidence type="ECO:0000259" key="12">
    <source>
        <dbReference type="PROSITE" id="PS50893"/>
    </source>
</evidence>
<dbReference type="KEGG" id="prv:G7070_15445"/>
<evidence type="ECO:0000256" key="5">
    <source>
        <dbReference type="ARBA" id="ARBA00022741"/>
    </source>
</evidence>
<evidence type="ECO:0000256" key="6">
    <source>
        <dbReference type="ARBA" id="ARBA00022840"/>
    </source>
</evidence>
<dbReference type="GO" id="GO:0015426">
    <property type="term" value="F:ATPase-coupled polar amino acid-transporter activity"/>
    <property type="evidence" value="ECO:0007669"/>
    <property type="project" value="UniProtKB-EC"/>
</dbReference>
<dbReference type="PROSITE" id="PS50893">
    <property type="entry name" value="ABC_TRANSPORTER_2"/>
    <property type="match status" value="1"/>
</dbReference>
<proteinExistence type="inferred from homology"/>
<dbReference type="CDD" id="cd03262">
    <property type="entry name" value="ABC_HisP_GlnQ"/>
    <property type="match status" value="1"/>
</dbReference>
<dbReference type="InterPro" id="IPR003439">
    <property type="entry name" value="ABC_transporter-like_ATP-bd"/>
</dbReference>
<feature type="region of interest" description="Disordered" evidence="11">
    <location>
        <begin position="261"/>
        <end position="289"/>
    </location>
</feature>
<sequence length="289" mass="31919">MTETTTPTAIPSGRREDEIQVYDLHKSFGEREVLTGISLTVHQGEVVCVIGPSGSGKSTLLRCVNLLEIPTSGRVFILNEEITDPDADVDAIRSQMGMVFQQFNLFPHLTVLQNCTIGQTVVKKIDKATAEKIALDYLGQVGLRDRADAYPAQLSGGQQQRVAIARALSMDVQMVLFDEPTSALDPELVGDVLDVMRRLAESGMTMMVVTHEMAFAREVADRVIFMDGGVIVEEGDPDQVIGNPQQERTRTFLQRVLNPTHLHPDEPDEPIAVAPTVEPEDKPRRSRLF</sequence>
<protein>
    <recommendedName>
        <fullName evidence="9">ABC-type polar-amino-acid transporter</fullName>
        <ecNumber evidence="9">7.4.2.1</ecNumber>
    </recommendedName>
</protein>
<keyword evidence="8" id="KW-0472">Membrane</keyword>
<gene>
    <name evidence="13" type="ORF">G7070_15445</name>
</gene>
<evidence type="ECO:0000256" key="10">
    <source>
        <dbReference type="ARBA" id="ARBA00047624"/>
    </source>
</evidence>
<name>A0A6G7Y9A8_9ACTN</name>
<dbReference type="Proteomes" id="UP000501058">
    <property type="component" value="Chromosome"/>
</dbReference>
<dbReference type="GO" id="GO:0005524">
    <property type="term" value="F:ATP binding"/>
    <property type="evidence" value="ECO:0007669"/>
    <property type="project" value="UniProtKB-KW"/>
</dbReference>
<comment type="catalytic activity">
    <reaction evidence="10">
        <text>a polar amino acid(out) + ATP + H2O = a polar amino acid(in) + ADP + phosphate + H(+)</text>
        <dbReference type="Rhea" id="RHEA:14673"/>
        <dbReference type="ChEBI" id="CHEBI:15377"/>
        <dbReference type="ChEBI" id="CHEBI:15378"/>
        <dbReference type="ChEBI" id="CHEBI:30616"/>
        <dbReference type="ChEBI" id="CHEBI:43474"/>
        <dbReference type="ChEBI" id="CHEBI:62031"/>
        <dbReference type="ChEBI" id="CHEBI:456216"/>
        <dbReference type="EC" id="7.4.2.1"/>
    </reaction>
    <physiologicalReaction direction="left-to-right" evidence="10">
        <dbReference type="Rhea" id="RHEA:14674"/>
    </physiologicalReaction>
</comment>